<keyword evidence="7" id="KW-0931">ER-Golgi transport</keyword>
<feature type="repeat" description="WD" evidence="11">
    <location>
        <begin position="346"/>
        <end position="376"/>
    </location>
</feature>
<organism evidence="12 13">
    <name type="scientific">Marasmius tenuissimus</name>
    <dbReference type="NCBI Taxonomy" id="585030"/>
    <lineage>
        <taxon>Eukaryota</taxon>
        <taxon>Fungi</taxon>
        <taxon>Dikarya</taxon>
        <taxon>Basidiomycota</taxon>
        <taxon>Agaricomycotina</taxon>
        <taxon>Agaricomycetes</taxon>
        <taxon>Agaricomycetidae</taxon>
        <taxon>Agaricales</taxon>
        <taxon>Marasmiineae</taxon>
        <taxon>Marasmiaceae</taxon>
        <taxon>Marasmius</taxon>
    </lineage>
</organism>
<evidence type="ECO:0000256" key="1">
    <source>
        <dbReference type="ARBA" id="ARBA00004648"/>
    </source>
</evidence>
<keyword evidence="6" id="KW-0256">Endoplasmic reticulum</keyword>
<evidence type="ECO:0000256" key="3">
    <source>
        <dbReference type="ARBA" id="ARBA00022574"/>
    </source>
</evidence>
<evidence type="ECO:0000256" key="11">
    <source>
        <dbReference type="PROSITE-ProRule" id="PRU00221"/>
    </source>
</evidence>
<reference evidence="12 13" key="1">
    <citation type="submission" date="2024-05" db="EMBL/GenBank/DDBJ databases">
        <title>A draft genome resource for the thread blight pathogen Marasmius tenuissimus strain MS-2.</title>
        <authorList>
            <person name="Yulfo-Soto G.E."/>
            <person name="Baruah I.K."/>
            <person name="Amoako-Attah I."/>
            <person name="Bukari Y."/>
            <person name="Meinhardt L.W."/>
            <person name="Bailey B.A."/>
            <person name="Cohen S.P."/>
        </authorList>
    </citation>
    <scope>NUCLEOTIDE SEQUENCE [LARGE SCALE GENOMIC DNA]</scope>
    <source>
        <strain evidence="12 13">MS-2</strain>
    </source>
</reference>
<keyword evidence="2" id="KW-0813">Transport</keyword>
<evidence type="ECO:0000256" key="5">
    <source>
        <dbReference type="ARBA" id="ARBA00022737"/>
    </source>
</evidence>
<keyword evidence="5" id="KW-0677">Repeat</keyword>
<dbReference type="InterPro" id="IPR045260">
    <property type="entry name" value="Sec12-like"/>
</dbReference>
<name>A0ABR3AB25_9AGAR</name>
<evidence type="ECO:0000256" key="2">
    <source>
        <dbReference type="ARBA" id="ARBA00022448"/>
    </source>
</evidence>
<keyword evidence="3 11" id="KW-0853">WD repeat</keyword>
<keyword evidence="10" id="KW-0472">Membrane</keyword>
<dbReference type="SUPFAM" id="SSF50998">
    <property type="entry name" value="Quinoprotein alcohol dehydrogenase-like"/>
    <property type="match status" value="1"/>
</dbReference>
<proteinExistence type="predicted"/>
<keyword evidence="4" id="KW-0812">Transmembrane</keyword>
<evidence type="ECO:0000256" key="7">
    <source>
        <dbReference type="ARBA" id="ARBA00022892"/>
    </source>
</evidence>
<dbReference type="PANTHER" id="PTHR23284">
    <property type="entry name" value="PROLACTIN REGULATORY ELEMENT BINDING PROTEIN"/>
    <property type="match status" value="1"/>
</dbReference>
<evidence type="ECO:0000256" key="6">
    <source>
        <dbReference type="ARBA" id="ARBA00022824"/>
    </source>
</evidence>
<comment type="caution">
    <text evidence="12">The sequence shown here is derived from an EMBL/GenBank/DDBJ whole genome shotgun (WGS) entry which is preliminary data.</text>
</comment>
<dbReference type="PROSITE" id="PS50082">
    <property type="entry name" value="WD_REPEATS_2"/>
    <property type="match status" value="1"/>
</dbReference>
<dbReference type="SMART" id="SM00320">
    <property type="entry name" value="WD40"/>
    <property type="match status" value="2"/>
</dbReference>
<gene>
    <name evidence="12" type="ORF">AAF712_002124</name>
</gene>
<comment type="subcellular location">
    <subcellularLocation>
        <location evidence="1">Endoplasmic reticulum membrane</location>
        <topology evidence="1">Single-pass type II membrane protein</topology>
    </subcellularLocation>
</comment>
<evidence type="ECO:0000313" key="13">
    <source>
        <dbReference type="Proteomes" id="UP001437256"/>
    </source>
</evidence>
<accession>A0ABR3AB25</accession>
<dbReference type="EMBL" id="JBBXMP010000005">
    <property type="protein sequence ID" value="KAL0070903.1"/>
    <property type="molecule type" value="Genomic_DNA"/>
</dbReference>
<evidence type="ECO:0000256" key="9">
    <source>
        <dbReference type="ARBA" id="ARBA00022989"/>
    </source>
</evidence>
<dbReference type="Proteomes" id="UP001437256">
    <property type="component" value="Unassembled WGS sequence"/>
</dbReference>
<keyword evidence="13" id="KW-1185">Reference proteome</keyword>
<sequence>MRVKHTPHSFEGFPVYSSTFISDNQVVFGGGGGASKSGIKNKLASHSSSVVPRMNFAKDGQQRLYAVGEDLSIDLQDEFELAKGEDAPMSMAAHPKASDLACGVNSAPEQVEKGLNENCRVFNVKDKKISLVRTQGTLELRAGEDDFQKVTVFSPNGTMLAVAGPQTLHLLAYPSLAPVATPVTTEQEIYDVIVATTANLQVYSVPEVAETVAGSSPNKKGKQKAKNTTGVAALKLEKTIDVPSNLAGNSGGTFRSVRQHPTDPDVLYTIINTAPPRTRSKSAPRQGYVCKWDTKAWTVEKLKKVGDGGLVCFSSSPDGKFLGYGSSDLSVGLLDANTLASVSTILKAHDFPPTTVVFNPTSKFLASSSADNSIRVVRLPEQVASSGKSLKHCIASHADMDVQAGDSW</sequence>
<keyword evidence="8" id="KW-0653">Protein transport</keyword>
<dbReference type="InterPro" id="IPR015943">
    <property type="entry name" value="WD40/YVTN_repeat-like_dom_sf"/>
</dbReference>
<dbReference type="Pfam" id="PF00400">
    <property type="entry name" value="WD40"/>
    <property type="match status" value="1"/>
</dbReference>
<keyword evidence="9" id="KW-1133">Transmembrane helix</keyword>
<dbReference type="PANTHER" id="PTHR23284:SF0">
    <property type="entry name" value="PROLACTIN REGULATORY ELEMENT-BINDING PROTEIN"/>
    <property type="match status" value="1"/>
</dbReference>
<evidence type="ECO:0000256" key="4">
    <source>
        <dbReference type="ARBA" id="ARBA00022692"/>
    </source>
</evidence>
<dbReference type="Gene3D" id="2.130.10.10">
    <property type="entry name" value="YVTN repeat-like/Quinoprotein amine dehydrogenase"/>
    <property type="match status" value="1"/>
</dbReference>
<evidence type="ECO:0000313" key="12">
    <source>
        <dbReference type="EMBL" id="KAL0070903.1"/>
    </source>
</evidence>
<evidence type="ECO:0000256" key="10">
    <source>
        <dbReference type="ARBA" id="ARBA00023136"/>
    </source>
</evidence>
<dbReference type="InterPro" id="IPR011047">
    <property type="entry name" value="Quinoprotein_ADH-like_sf"/>
</dbReference>
<dbReference type="InterPro" id="IPR001680">
    <property type="entry name" value="WD40_rpt"/>
</dbReference>
<protein>
    <submittedName>
        <fullName evidence="12">Uncharacterized protein</fullName>
    </submittedName>
</protein>
<evidence type="ECO:0000256" key="8">
    <source>
        <dbReference type="ARBA" id="ARBA00022927"/>
    </source>
</evidence>